<dbReference type="Proteomes" id="UP000190837">
    <property type="component" value="Unassembled WGS sequence"/>
</dbReference>
<accession>A0A1C3H4H6</accession>
<dbReference type="EMBL" id="FKLO01000043">
    <property type="protein sequence ID" value="SAM63900.1"/>
    <property type="molecule type" value="Genomic_DNA"/>
</dbReference>
<protein>
    <submittedName>
        <fullName evidence="1">Uncharacterized protein</fullName>
    </submittedName>
</protein>
<evidence type="ECO:0000313" key="1">
    <source>
        <dbReference type="EMBL" id="SAM63900.1"/>
    </source>
</evidence>
<dbReference type="RefSeq" id="WP_079540432.1">
    <property type="nucleotide sequence ID" value="NZ_FKLO01000043.1"/>
</dbReference>
<proteinExistence type="predicted"/>
<dbReference type="AlphaFoldDB" id="A0A1C3H4H6"/>
<gene>
    <name evidence="1" type="ORF">CHUV0807_1178</name>
</gene>
<name>A0A1C3H4H6_9GAMM</name>
<reference evidence="2" key="1">
    <citation type="submission" date="2016-04" db="EMBL/GenBank/DDBJ databases">
        <authorList>
            <person name="Tagini F."/>
        </authorList>
    </citation>
    <scope>NUCLEOTIDE SEQUENCE [LARGE SCALE GENOMIC DNA]</scope>
    <source>
        <strain evidence="2">CHUV0807</strain>
    </source>
</reference>
<organism evidence="1 2">
    <name type="scientific">Cardiobacterium hominis</name>
    <dbReference type="NCBI Taxonomy" id="2718"/>
    <lineage>
        <taxon>Bacteria</taxon>
        <taxon>Pseudomonadati</taxon>
        <taxon>Pseudomonadota</taxon>
        <taxon>Gammaproteobacteria</taxon>
        <taxon>Cardiobacteriales</taxon>
        <taxon>Cardiobacteriaceae</taxon>
        <taxon>Cardiobacterium</taxon>
    </lineage>
</organism>
<evidence type="ECO:0000313" key="2">
    <source>
        <dbReference type="Proteomes" id="UP000190837"/>
    </source>
</evidence>
<sequence>MAAQLRHDGFIGEGTLYIRRLDRTDLGLIPVGNATELSVSTESEVKERISKMRENYGAVLNTVILPKSGELKITLDDFNEENMAMVFQGALKREQMTSQTVSDEMVDVDLGRYLKLKHGYLTETDTTVKKSDDTPIAAEHYEVHHRLGMIKLKDTAGVAKGDKIKVSYKTANWEAWVIQANTDSQIKCELVLDGRNRVNGADVKLHIPKATLSASGAFNFFSDDFNTIELSGRPEVPEGQTSPFTVTLKA</sequence>